<dbReference type="GO" id="GO:0032259">
    <property type="term" value="P:methylation"/>
    <property type="evidence" value="ECO:0007669"/>
    <property type="project" value="UniProtKB-KW"/>
</dbReference>
<feature type="binding site" evidence="5">
    <location>
        <position position="359"/>
    </location>
    <ligand>
        <name>Zn(2+)</name>
        <dbReference type="ChEBI" id="CHEBI:29105"/>
    </ligand>
</feature>
<dbReference type="Pfam" id="PF02574">
    <property type="entry name" value="S-methyl_trans"/>
    <property type="match status" value="1"/>
</dbReference>
<dbReference type="InterPro" id="IPR003726">
    <property type="entry name" value="HCY_dom"/>
</dbReference>
<proteinExistence type="predicted"/>
<keyword evidence="2 5" id="KW-0808">Transferase</keyword>
<dbReference type="GO" id="GO:0009086">
    <property type="term" value="P:methionine biosynthetic process"/>
    <property type="evidence" value="ECO:0007669"/>
    <property type="project" value="TreeGrafter"/>
</dbReference>
<dbReference type="GO" id="GO:0033528">
    <property type="term" value="P:S-methylmethionine cycle"/>
    <property type="evidence" value="ECO:0007669"/>
    <property type="project" value="TreeGrafter"/>
</dbReference>
<keyword evidence="8" id="KW-1185">Reference proteome</keyword>
<feature type="binding site" evidence="5">
    <location>
        <position position="275"/>
    </location>
    <ligand>
        <name>Zn(2+)</name>
        <dbReference type="ChEBI" id="CHEBI:29105"/>
    </ligand>
</feature>
<dbReference type="SUPFAM" id="SSF82282">
    <property type="entry name" value="Homocysteine S-methyltransferase"/>
    <property type="match status" value="1"/>
</dbReference>
<gene>
    <name evidence="7" type="ORF">MYCIT1_LOCUS7301</name>
</gene>
<reference evidence="7" key="1">
    <citation type="submission" date="2023-11" db="EMBL/GenBank/DDBJ databases">
        <authorList>
            <person name="De Vega J J."/>
            <person name="De Vega J J."/>
        </authorList>
    </citation>
    <scope>NUCLEOTIDE SEQUENCE</scope>
</reference>
<evidence type="ECO:0000256" key="2">
    <source>
        <dbReference type="ARBA" id="ARBA00022679"/>
    </source>
</evidence>
<dbReference type="Proteomes" id="UP001295794">
    <property type="component" value="Unassembled WGS sequence"/>
</dbReference>
<dbReference type="InterPro" id="IPR051486">
    <property type="entry name" value="Hcy_S-methyltransferase"/>
</dbReference>
<dbReference type="PANTHER" id="PTHR46015">
    <property type="entry name" value="ZGC:172121"/>
    <property type="match status" value="1"/>
</dbReference>
<keyword evidence="4 5" id="KW-0862">Zinc</keyword>
<protein>
    <recommendedName>
        <fullName evidence="6">Hcy-binding domain-containing protein</fullName>
    </recommendedName>
</protein>
<name>A0AAD2GXU2_9AGAR</name>
<comment type="caution">
    <text evidence="7">The sequence shown here is derived from an EMBL/GenBank/DDBJ whole genome shotgun (WGS) entry which is preliminary data.</text>
</comment>
<feature type="binding site" evidence="5">
    <location>
        <position position="360"/>
    </location>
    <ligand>
        <name>Zn(2+)</name>
        <dbReference type="ChEBI" id="CHEBI:29105"/>
    </ligand>
</feature>
<dbReference type="EMBL" id="CAVNYO010000103">
    <property type="protein sequence ID" value="CAK5265918.1"/>
    <property type="molecule type" value="Genomic_DNA"/>
</dbReference>
<keyword evidence="1 5" id="KW-0489">Methyltransferase</keyword>
<evidence type="ECO:0000313" key="7">
    <source>
        <dbReference type="EMBL" id="CAK5265918.1"/>
    </source>
</evidence>
<evidence type="ECO:0000256" key="5">
    <source>
        <dbReference type="PROSITE-ProRule" id="PRU00333"/>
    </source>
</evidence>
<accession>A0AAD2GXU2</accession>
<dbReference type="GO" id="GO:0008898">
    <property type="term" value="F:S-adenosylmethionine-homocysteine S-methyltransferase activity"/>
    <property type="evidence" value="ECO:0007669"/>
    <property type="project" value="TreeGrafter"/>
</dbReference>
<dbReference type="GO" id="GO:0046872">
    <property type="term" value="F:metal ion binding"/>
    <property type="evidence" value="ECO:0007669"/>
    <property type="project" value="UniProtKB-KW"/>
</dbReference>
<evidence type="ECO:0000313" key="8">
    <source>
        <dbReference type="Proteomes" id="UP001295794"/>
    </source>
</evidence>
<feature type="domain" description="Hcy-binding" evidence="6">
    <location>
        <begin position="1"/>
        <end position="374"/>
    </location>
</feature>
<sequence length="378" mass="40116">MFPTITGDRKVVILDGGLGTTLEQTFGLDISHTPLWSAKAAVEHPTVIVDAHLAFLRAGAQIILTSTYQCSPSTFAGAGYGDEEGEKLMCKCVLLAEDARVRFLSETHQNGGDAEPGPKIALSLGPFGAGLSPAQEFDAFYPPPYGPRAYTTAGPNVNAFSPEEGELEAAATEALAQYHLERLSIVAADPRAWAAVDLIAFETVPLLREIRAIRIAVARLAARGLHKPWWISFVFPGGRFPETGGVTVRSVMDAAFGSGAGDGNLGHPSALGVNCTDAGELPRILQEMQAALGEMGRGERDEKPWLVVYPNGGDIYDPVTQSWIVKSVTSGPSWAQRVGAMIKGIDLGDTLNGIVVGGCCRTGPADILAFKRVEFLIV</sequence>
<dbReference type="Gene3D" id="3.20.20.330">
    <property type="entry name" value="Homocysteine-binding-like domain"/>
    <property type="match status" value="1"/>
</dbReference>
<dbReference type="AlphaFoldDB" id="A0AAD2GXU2"/>
<evidence type="ECO:0000256" key="1">
    <source>
        <dbReference type="ARBA" id="ARBA00022603"/>
    </source>
</evidence>
<dbReference type="InterPro" id="IPR036589">
    <property type="entry name" value="HCY_dom_sf"/>
</dbReference>
<dbReference type="PANTHER" id="PTHR46015:SF1">
    <property type="entry name" value="HOMOCYSTEINE S-METHYLTRANSFERASE-LIKE ISOFORM 1"/>
    <property type="match status" value="1"/>
</dbReference>
<dbReference type="PROSITE" id="PS50970">
    <property type="entry name" value="HCY"/>
    <property type="match status" value="1"/>
</dbReference>
<evidence type="ECO:0000256" key="4">
    <source>
        <dbReference type="ARBA" id="ARBA00022833"/>
    </source>
</evidence>
<comment type="cofactor">
    <cofactor evidence="5">
        <name>Zn(2+)</name>
        <dbReference type="ChEBI" id="CHEBI:29105"/>
    </cofactor>
</comment>
<keyword evidence="3 5" id="KW-0479">Metal-binding</keyword>
<organism evidence="7 8">
    <name type="scientific">Mycena citricolor</name>
    <dbReference type="NCBI Taxonomy" id="2018698"/>
    <lineage>
        <taxon>Eukaryota</taxon>
        <taxon>Fungi</taxon>
        <taxon>Dikarya</taxon>
        <taxon>Basidiomycota</taxon>
        <taxon>Agaricomycotina</taxon>
        <taxon>Agaricomycetes</taxon>
        <taxon>Agaricomycetidae</taxon>
        <taxon>Agaricales</taxon>
        <taxon>Marasmiineae</taxon>
        <taxon>Mycenaceae</taxon>
        <taxon>Mycena</taxon>
    </lineage>
</organism>
<evidence type="ECO:0000256" key="3">
    <source>
        <dbReference type="ARBA" id="ARBA00022723"/>
    </source>
</evidence>
<evidence type="ECO:0000259" key="6">
    <source>
        <dbReference type="PROSITE" id="PS50970"/>
    </source>
</evidence>